<evidence type="ECO:0000313" key="10">
    <source>
        <dbReference type="EMBL" id="ORY18354.1"/>
    </source>
</evidence>
<dbReference type="OrthoDB" id="10260614at2759"/>
<evidence type="ECO:0000256" key="5">
    <source>
        <dbReference type="ARBA" id="ARBA00022989"/>
    </source>
</evidence>
<dbReference type="InterPro" id="IPR050925">
    <property type="entry name" value="Rhomboid_protease_S54"/>
</dbReference>
<comment type="caution">
    <text evidence="10">The sequence shown here is derived from an EMBL/GenBank/DDBJ whole genome shotgun (WGS) entry which is preliminary data.</text>
</comment>
<dbReference type="GO" id="GO:0004252">
    <property type="term" value="F:serine-type endopeptidase activity"/>
    <property type="evidence" value="ECO:0007669"/>
    <property type="project" value="InterPro"/>
</dbReference>
<dbReference type="Proteomes" id="UP000193144">
    <property type="component" value="Unassembled WGS sequence"/>
</dbReference>
<feature type="transmembrane region" description="Helical" evidence="8">
    <location>
        <begin position="242"/>
        <end position="260"/>
    </location>
</feature>
<comment type="similarity">
    <text evidence="2">Belongs to the peptidase S54 family.</text>
</comment>
<reference evidence="10 11" key="1">
    <citation type="submission" date="2016-07" db="EMBL/GenBank/DDBJ databases">
        <title>Pervasive Adenine N6-methylation of Active Genes in Fungi.</title>
        <authorList>
            <consortium name="DOE Joint Genome Institute"/>
            <person name="Mondo S.J."/>
            <person name="Dannebaum R.O."/>
            <person name="Kuo R.C."/>
            <person name="Labutti K."/>
            <person name="Haridas S."/>
            <person name="Kuo A."/>
            <person name="Salamov A."/>
            <person name="Ahrendt S.R."/>
            <person name="Lipzen A."/>
            <person name="Sullivan W."/>
            <person name="Andreopoulos W.B."/>
            <person name="Clum A."/>
            <person name="Lindquist E."/>
            <person name="Daum C."/>
            <person name="Ramamoorthy G.K."/>
            <person name="Gryganskyi A."/>
            <person name="Culley D."/>
            <person name="Magnuson J.K."/>
            <person name="James T.Y."/>
            <person name="O'Malley M.A."/>
            <person name="Stajich J.E."/>
            <person name="Spatafora J.W."/>
            <person name="Visel A."/>
            <person name="Grigoriev I.V."/>
        </authorList>
    </citation>
    <scope>NUCLEOTIDE SEQUENCE [LARGE SCALE GENOMIC DNA]</scope>
    <source>
        <strain evidence="10 11">CBS 115471</strain>
    </source>
</reference>
<dbReference type="Gene3D" id="1.20.1540.10">
    <property type="entry name" value="Rhomboid-like"/>
    <property type="match status" value="1"/>
</dbReference>
<dbReference type="GO" id="GO:0006465">
    <property type="term" value="P:signal peptide processing"/>
    <property type="evidence" value="ECO:0007669"/>
    <property type="project" value="TreeGrafter"/>
</dbReference>
<evidence type="ECO:0000256" key="3">
    <source>
        <dbReference type="ARBA" id="ARBA00022692"/>
    </source>
</evidence>
<keyword evidence="3 8" id="KW-0812">Transmembrane</keyword>
<dbReference type="PANTHER" id="PTHR43731">
    <property type="entry name" value="RHOMBOID PROTEASE"/>
    <property type="match status" value="1"/>
</dbReference>
<dbReference type="GO" id="GO:0016020">
    <property type="term" value="C:membrane"/>
    <property type="evidence" value="ECO:0007669"/>
    <property type="project" value="UniProtKB-SubCell"/>
</dbReference>
<evidence type="ECO:0000256" key="2">
    <source>
        <dbReference type="ARBA" id="ARBA00009045"/>
    </source>
</evidence>
<evidence type="ECO:0000256" key="6">
    <source>
        <dbReference type="ARBA" id="ARBA00023136"/>
    </source>
</evidence>
<feature type="region of interest" description="Disordered" evidence="7">
    <location>
        <begin position="39"/>
        <end position="58"/>
    </location>
</feature>
<dbReference type="AlphaFoldDB" id="A0A1Y2A7B2"/>
<evidence type="ECO:0000256" key="4">
    <source>
        <dbReference type="ARBA" id="ARBA00022801"/>
    </source>
</evidence>
<feature type="transmembrane region" description="Helical" evidence="8">
    <location>
        <begin position="202"/>
        <end position="222"/>
    </location>
</feature>
<feature type="domain" description="Peptidase S54 rhomboid" evidence="9">
    <location>
        <begin position="199"/>
        <end position="353"/>
    </location>
</feature>
<keyword evidence="6 8" id="KW-0472">Membrane</keyword>
<keyword evidence="5 8" id="KW-1133">Transmembrane helix</keyword>
<accession>A0A1Y2A7B2</accession>
<dbReference type="SUPFAM" id="SSF144091">
    <property type="entry name" value="Rhomboid-like"/>
    <property type="match status" value="1"/>
</dbReference>
<feature type="transmembrane region" description="Helical" evidence="8">
    <location>
        <begin position="311"/>
        <end position="330"/>
    </location>
</feature>
<dbReference type="EMBL" id="MCFA01000007">
    <property type="protein sequence ID" value="ORY18354.1"/>
    <property type="molecule type" value="Genomic_DNA"/>
</dbReference>
<dbReference type="Pfam" id="PF01694">
    <property type="entry name" value="Rhomboid"/>
    <property type="match status" value="1"/>
</dbReference>
<dbReference type="PANTHER" id="PTHR43731:SF14">
    <property type="entry name" value="PRESENILIN-ASSOCIATED RHOMBOID-LIKE PROTEIN, MITOCHONDRIAL"/>
    <property type="match status" value="1"/>
</dbReference>
<evidence type="ECO:0000256" key="1">
    <source>
        <dbReference type="ARBA" id="ARBA00004141"/>
    </source>
</evidence>
<evidence type="ECO:0000256" key="8">
    <source>
        <dbReference type="SAM" id="Phobius"/>
    </source>
</evidence>
<evidence type="ECO:0000256" key="7">
    <source>
        <dbReference type="SAM" id="MobiDB-lite"/>
    </source>
</evidence>
<organism evidence="10 11">
    <name type="scientific">Clohesyomyces aquaticus</name>
    <dbReference type="NCBI Taxonomy" id="1231657"/>
    <lineage>
        <taxon>Eukaryota</taxon>
        <taxon>Fungi</taxon>
        <taxon>Dikarya</taxon>
        <taxon>Ascomycota</taxon>
        <taxon>Pezizomycotina</taxon>
        <taxon>Dothideomycetes</taxon>
        <taxon>Pleosporomycetidae</taxon>
        <taxon>Pleosporales</taxon>
        <taxon>Lindgomycetaceae</taxon>
        <taxon>Clohesyomyces</taxon>
    </lineage>
</organism>
<proteinExistence type="inferred from homology"/>
<protein>
    <recommendedName>
        <fullName evidence="9">Peptidase S54 rhomboid domain-containing protein</fullName>
    </recommendedName>
</protein>
<evidence type="ECO:0000259" key="9">
    <source>
        <dbReference type="Pfam" id="PF01694"/>
    </source>
</evidence>
<dbReference type="InterPro" id="IPR035952">
    <property type="entry name" value="Rhomboid-like_sf"/>
</dbReference>
<dbReference type="STRING" id="1231657.A0A1Y2A7B2"/>
<keyword evidence="11" id="KW-1185">Reference proteome</keyword>
<keyword evidence="4" id="KW-0378">Hydrolase</keyword>
<sequence>MHPFAISIPVCRSVLSQPSRSVLWRASSCQLRVALQTRVRHDGRDGKPTNPSVPRKSPAIASARKVYFPPKTEDQGTPTTEAYAINENHQQREGPTPRVQFLRPAVFVLSLSTGMYCLCAYLEARKQVKEAARGYVPRPQFFYPAAEPQDVIAQTWKDLKPIGKLTIGSIAILGAVHLSKYVAYSVWANMWHIPAMNRNYQFLSHIFVHSGPPHLLFNMYAFYQFVPQLGDAPLFEGNANHMAAFLLSAGVLAGYAQHLIGVFKRGASFTRYALTPAGGASGALFAAFGAYCFQFPDRQVGIILLPFYFDAIQFLPFVMAFDIWGLTFGFKSLNLGHGAHLGGACIGIAYSAFDGNNKIWKPLVRFFRNRLEKKRSS</sequence>
<evidence type="ECO:0000313" key="11">
    <source>
        <dbReference type="Proteomes" id="UP000193144"/>
    </source>
</evidence>
<comment type="subcellular location">
    <subcellularLocation>
        <location evidence="1">Membrane</location>
        <topology evidence="1">Multi-pass membrane protein</topology>
    </subcellularLocation>
</comment>
<gene>
    <name evidence="10" type="ORF">BCR34DRAFT_596294</name>
</gene>
<dbReference type="InterPro" id="IPR022764">
    <property type="entry name" value="Peptidase_S54_rhomboid_dom"/>
</dbReference>
<name>A0A1Y2A7B2_9PLEO</name>